<keyword evidence="1" id="KW-0812">Transmembrane</keyword>
<dbReference type="EMBL" id="MK838114">
    <property type="protein sequence ID" value="QDH46843.1"/>
    <property type="molecule type" value="Genomic_DNA"/>
</dbReference>
<proteinExistence type="predicted"/>
<evidence type="ECO:0000256" key="1">
    <source>
        <dbReference type="SAM" id="Phobius"/>
    </source>
</evidence>
<keyword evidence="1" id="KW-0472">Membrane</keyword>
<keyword evidence="1" id="KW-1133">Transmembrane helix</keyword>
<protein>
    <submittedName>
        <fullName evidence="2">Uncharacterized protein</fullName>
    </submittedName>
</protein>
<evidence type="ECO:0000313" key="2">
    <source>
        <dbReference type="EMBL" id="QDH46843.1"/>
    </source>
</evidence>
<organism evidence="2 3">
    <name type="scientific">Aeromonas phage LAh_8</name>
    <dbReference type="NCBI Taxonomy" id="2591032"/>
    <lineage>
        <taxon>Viruses</taxon>
        <taxon>Duplodnaviria</taxon>
        <taxon>Heunggongvirae</taxon>
        <taxon>Uroviricota</taxon>
        <taxon>Caudoviricetes</taxon>
        <taxon>Grimontviridae</taxon>
        <taxon>Lahexavirus</taxon>
        <taxon>Lahexavirus LAh8</taxon>
    </lineage>
</organism>
<gene>
    <name evidence="2" type="ORF">LAh8_57</name>
</gene>
<keyword evidence="3" id="KW-1185">Reference proteome</keyword>
<feature type="transmembrane region" description="Helical" evidence="1">
    <location>
        <begin position="12"/>
        <end position="30"/>
    </location>
</feature>
<sequence>MGSHSKGFVFLFPYQSPMVIVFNLAIWLSVNSGNRRTRIILTFSIVNFIFDTYLTRASP</sequence>
<accession>A0A514A0P4</accession>
<evidence type="ECO:0000313" key="3">
    <source>
        <dbReference type="Proteomes" id="UP000316999"/>
    </source>
</evidence>
<reference evidence="2 3" key="1">
    <citation type="submission" date="2019-04" db="EMBL/GenBank/DDBJ databases">
        <title>Novel bacteriophages capable of disrupting biofilms from clinical strains of Aeromonas hydrophila with intrinsic antibiotic resistance.</title>
        <authorList>
            <person name="Kabwe M."/>
            <person name="Brown T.L."/>
            <person name="Speirs L."/>
            <person name="Ku H."/>
            <person name="Leach M."/>
            <person name="Chan H.T."/>
            <person name="Petrovski S."/>
            <person name="Lock P."/>
            <person name="Tucci J."/>
        </authorList>
    </citation>
    <scope>NUCLEOTIDE SEQUENCE [LARGE SCALE GENOMIC DNA]</scope>
</reference>
<name>A0A514A0P4_9CAUD</name>
<dbReference type="Proteomes" id="UP000316999">
    <property type="component" value="Segment"/>
</dbReference>